<dbReference type="AlphaFoldDB" id="A0A5C3MIG7"/>
<reference evidence="3 4" key="1">
    <citation type="journal article" date="2019" name="Nat. Ecol. Evol.">
        <title>Megaphylogeny resolves global patterns of mushroom evolution.</title>
        <authorList>
            <person name="Varga T."/>
            <person name="Krizsan K."/>
            <person name="Foldi C."/>
            <person name="Dima B."/>
            <person name="Sanchez-Garcia M."/>
            <person name="Sanchez-Ramirez S."/>
            <person name="Szollosi G.J."/>
            <person name="Szarkandi J.G."/>
            <person name="Papp V."/>
            <person name="Albert L."/>
            <person name="Andreopoulos W."/>
            <person name="Angelini C."/>
            <person name="Antonin V."/>
            <person name="Barry K.W."/>
            <person name="Bougher N.L."/>
            <person name="Buchanan P."/>
            <person name="Buyck B."/>
            <person name="Bense V."/>
            <person name="Catcheside P."/>
            <person name="Chovatia M."/>
            <person name="Cooper J."/>
            <person name="Damon W."/>
            <person name="Desjardin D."/>
            <person name="Finy P."/>
            <person name="Geml J."/>
            <person name="Haridas S."/>
            <person name="Hughes K."/>
            <person name="Justo A."/>
            <person name="Karasinski D."/>
            <person name="Kautmanova I."/>
            <person name="Kiss B."/>
            <person name="Kocsube S."/>
            <person name="Kotiranta H."/>
            <person name="LaButti K.M."/>
            <person name="Lechner B.E."/>
            <person name="Liimatainen K."/>
            <person name="Lipzen A."/>
            <person name="Lukacs Z."/>
            <person name="Mihaltcheva S."/>
            <person name="Morgado L.N."/>
            <person name="Niskanen T."/>
            <person name="Noordeloos M.E."/>
            <person name="Ohm R.A."/>
            <person name="Ortiz-Santana B."/>
            <person name="Ovrebo C."/>
            <person name="Racz N."/>
            <person name="Riley R."/>
            <person name="Savchenko A."/>
            <person name="Shiryaev A."/>
            <person name="Soop K."/>
            <person name="Spirin V."/>
            <person name="Szebenyi C."/>
            <person name="Tomsovsky M."/>
            <person name="Tulloss R.E."/>
            <person name="Uehling J."/>
            <person name="Grigoriev I.V."/>
            <person name="Vagvolgyi C."/>
            <person name="Papp T."/>
            <person name="Martin F.M."/>
            <person name="Miettinen O."/>
            <person name="Hibbett D.S."/>
            <person name="Nagy L.G."/>
        </authorList>
    </citation>
    <scope>NUCLEOTIDE SEQUENCE [LARGE SCALE GENOMIC DNA]</scope>
    <source>
        <strain evidence="3 4">CBS 166.37</strain>
    </source>
</reference>
<dbReference type="PANTHER" id="PTHR47842">
    <property type="entry name" value="EXPRESSED PROTEIN"/>
    <property type="match status" value="1"/>
</dbReference>
<feature type="domain" description="AB hydrolase-1" evidence="2">
    <location>
        <begin position="44"/>
        <end position="230"/>
    </location>
</feature>
<dbReference type="Proteomes" id="UP000308652">
    <property type="component" value="Unassembled WGS sequence"/>
</dbReference>
<feature type="compositionally biased region" description="Polar residues" evidence="1">
    <location>
        <begin position="393"/>
        <end position="404"/>
    </location>
</feature>
<dbReference type="OrthoDB" id="442243at2759"/>
<organism evidence="3 4">
    <name type="scientific">Crucibulum laeve</name>
    <dbReference type="NCBI Taxonomy" id="68775"/>
    <lineage>
        <taxon>Eukaryota</taxon>
        <taxon>Fungi</taxon>
        <taxon>Dikarya</taxon>
        <taxon>Basidiomycota</taxon>
        <taxon>Agaricomycotina</taxon>
        <taxon>Agaricomycetes</taxon>
        <taxon>Agaricomycetidae</taxon>
        <taxon>Agaricales</taxon>
        <taxon>Agaricineae</taxon>
        <taxon>Nidulariaceae</taxon>
        <taxon>Crucibulum</taxon>
    </lineage>
</organism>
<evidence type="ECO:0000259" key="2">
    <source>
        <dbReference type="Pfam" id="PF12697"/>
    </source>
</evidence>
<keyword evidence="4" id="KW-1185">Reference proteome</keyword>
<feature type="compositionally biased region" description="Basic and acidic residues" evidence="1">
    <location>
        <begin position="380"/>
        <end position="392"/>
    </location>
</feature>
<accession>A0A5C3MIG7</accession>
<feature type="region of interest" description="Disordered" evidence="1">
    <location>
        <begin position="1"/>
        <end position="25"/>
    </location>
</feature>
<dbReference type="PANTHER" id="PTHR47842:SF1">
    <property type="entry name" value="DUF676 DOMAIN-CONTAINING PROTEIN"/>
    <property type="match status" value="1"/>
</dbReference>
<dbReference type="InterPro" id="IPR029058">
    <property type="entry name" value="AB_hydrolase_fold"/>
</dbReference>
<dbReference type="STRING" id="68775.A0A5C3MIG7"/>
<feature type="compositionally biased region" description="Polar residues" evidence="1">
    <location>
        <begin position="9"/>
        <end position="25"/>
    </location>
</feature>
<feature type="region of interest" description="Disordered" evidence="1">
    <location>
        <begin position="380"/>
        <end position="404"/>
    </location>
</feature>
<protein>
    <recommendedName>
        <fullName evidence="2">AB hydrolase-1 domain-containing protein</fullName>
    </recommendedName>
</protein>
<evidence type="ECO:0000313" key="3">
    <source>
        <dbReference type="EMBL" id="TFK43728.1"/>
    </source>
</evidence>
<dbReference type="EMBL" id="ML213591">
    <property type="protein sequence ID" value="TFK43728.1"/>
    <property type="molecule type" value="Genomic_DNA"/>
</dbReference>
<dbReference type="InterPro" id="IPR000073">
    <property type="entry name" value="AB_hydrolase_1"/>
</dbReference>
<gene>
    <name evidence="3" type="ORF">BDQ12DRAFT_675456</name>
</gene>
<proteinExistence type="predicted"/>
<evidence type="ECO:0000256" key="1">
    <source>
        <dbReference type="SAM" id="MobiDB-lite"/>
    </source>
</evidence>
<dbReference type="SUPFAM" id="SSF53474">
    <property type="entry name" value="alpha/beta-Hydrolases"/>
    <property type="match status" value="1"/>
</dbReference>
<name>A0A5C3MIG7_9AGAR</name>
<dbReference type="Gene3D" id="3.40.50.1820">
    <property type="entry name" value="alpha/beta hydrolase"/>
    <property type="match status" value="1"/>
</dbReference>
<sequence>MHIEPTPVMNETNNSPSPGDNSVATSSDNISLAVTKATSDVLLVIFIHGFKGTDETFGEFPQRVKHILSETIANVNVECIVFPAYETKGNLTEAVVRFADWLTTLTVEREVANGGGAGTAKVVLCGHSMGGLLAADTLREFINSRPDVQCPLWPKIVACLAFDTPYLGLHPFVVKHSVTKAAEYATVAQTVGSTLLGSFAGFSAKKASQPAPQPQAAAQTGWARWAPAAYAVGGAILAGAAAGGAYYKREDLGQGYSWATDHMKYVGCLWDEDALKQRVETLIDIEEQEGVIFRTFYTVLPPAPPTFLTSRTFIVLPKRNSRNFTHFIPASNGLAPDELQAHTGMFGGRTNDGYYELGLSTAKLIREAVMLGRGVFEHDEDLSKEASADPTERTTSNSGEDLMA</sequence>
<evidence type="ECO:0000313" key="4">
    <source>
        <dbReference type="Proteomes" id="UP000308652"/>
    </source>
</evidence>
<dbReference type="Pfam" id="PF12697">
    <property type="entry name" value="Abhydrolase_6"/>
    <property type="match status" value="1"/>
</dbReference>